<dbReference type="AlphaFoldDB" id="K9TH79"/>
<dbReference type="Proteomes" id="UP000010367">
    <property type="component" value="Chromosome"/>
</dbReference>
<accession>K9TH79</accession>
<organism evidence="2 3">
    <name type="scientific">Oscillatoria acuminata PCC 6304</name>
    <dbReference type="NCBI Taxonomy" id="56110"/>
    <lineage>
        <taxon>Bacteria</taxon>
        <taxon>Bacillati</taxon>
        <taxon>Cyanobacteriota</taxon>
        <taxon>Cyanophyceae</taxon>
        <taxon>Oscillatoriophycideae</taxon>
        <taxon>Oscillatoriales</taxon>
        <taxon>Oscillatoriaceae</taxon>
        <taxon>Oscillatoria</taxon>
    </lineage>
</organism>
<proteinExistence type="predicted"/>
<keyword evidence="2" id="KW-0808">Transferase</keyword>
<dbReference type="PANTHER" id="PTHR36973">
    <property type="entry name" value="SLL1456 PROTEIN-RELATED"/>
    <property type="match status" value="1"/>
</dbReference>
<dbReference type="EMBL" id="CP003607">
    <property type="protein sequence ID" value="AFY81364.1"/>
    <property type="molecule type" value="Genomic_DNA"/>
</dbReference>
<dbReference type="SUPFAM" id="SSF53335">
    <property type="entry name" value="S-adenosyl-L-methionine-dependent methyltransferases"/>
    <property type="match status" value="1"/>
</dbReference>
<dbReference type="InterPro" id="IPR029063">
    <property type="entry name" value="SAM-dependent_MTases_sf"/>
</dbReference>
<dbReference type="InterPro" id="IPR053188">
    <property type="entry name" value="FkbM_Methyltransferase"/>
</dbReference>
<dbReference type="KEGG" id="oac:Oscil6304_1670"/>
<dbReference type="HOGENOM" id="CLU_068034_3_1_3"/>
<dbReference type="InterPro" id="IPR006342">
    <property type="entry name" value="FkbM_mtfrase"/>
</dbReference>
<dbReference type="eggNOG" id="COG2242">
    <property type="taxonomic scope" value="Bacteria"/>
</dbReference>
<reference evidence="2 3" key="1">
    <citation type="submission" date="2012-06" db="EMBL/GenBank/DDBJ databases">
        <title>Finished chromosome of genome of Oscillatoria acuminata PCC 6304.</title>
        <authorList>
            <consortium name="US DOE Joint Genome Institute"/>
            <person name="Gugger M."/>
            <person name="Coursin T."/>
            <person name="Rippka R."/>
            <person name="Tandeau De Marsac N."/>
            <person name="Huntemann M."/>
            <person name="Wei C.-L."/>
            <person name="Han J."/>
            <person name="Detter J.C."/>
            <person name="Han C."/>
            <person name="Tapia R."/>
            <person name="Davenport K."/>
            <person name="Daligault H."/>
            <person name="Erkkila T."/>
            <person name="Gu W."/>
            <person name="Munk A.C.C."/>
            <person name="Teshima H."/>
            <person name="Xu Y."/>
            <person name="Chain P."/>
            <person name="Chen A."/>
            <person name="Krypides N."/>
            <person name="Mavromatis K."/>
            <person name="Markowitz V."/>
            <person name="Szeto E."/>
            <person name="Ivanova N."/>
            <person name="Mikhailova N."/>
            <person name="Ovchinnikova G."/>
            <person name="Pagani I."/>
            <person name="Pati A."/>
            <person name="Goodwin L."/>
            <person name="Peters L."/>
            <person name="Pitluck S."/>
            <person name="Woyke T."/>
            <person name="Kerfeld C."/>
        </authorList>
    </citation>
    <scope>NUCLEOTIDE SEQUENCE [LARGE SCALE GENOMIC DNA]</scope>
    <source>
        <strain evidence="2 3">PCC 6304</strain>
    </source>
</reference>
<dbReference type="GO" id="GO:0008171">
    <property type="term" value="F:O-methyltransferase activity"/>
    <property type="evidence" value="ECO:0007669"/>
    <property type="project" value="TreeGrafter"/>
</dbReference>
<gene>
    <name evidence="2" type="ORF">Oscil6304_1670</name>
</gene>
<dbReference type="Pfam" id="PF05050">
    <property type="entry name" value="Methyltransf_21"/>
    <property type="match status" value="1"/>
</dbReference>
<dbReference type="PANTHER" id="PTHR36973:SF4">
    <property type="entry name" value="NODULATION PROTEIN"/>
    <property type="match status" value="1"/>
</dbReference>
<dbReference type="InParanoid" id="K9TH79"/>
<dbReference type="NCBIfam" id="TIGR01444">
    <property type="entry name" value="fkbM_fam"/>
    <property type="match status" value="1"/>
</dbReference>
<keyword evidence="2" id="KW-0489">Methyltransferase</keyword>
<protein>
    <submittedName>
        <fullName evidence="2">Methyltransferase, FkbM family</fullName>
    </submittedName>
</protein>
<evidence type="ECO:0000259" key="1">
    <source>
        <dbReference type="Pfam" id="PF05050"/>
    </source>
</evidence>
<dbReference type="RefSeq" id="WP_015148008.1">
    <property type="nucleotide sequence ID" value="NC_019693.1"/>
</dbReference>
<name>K9TH79_9CYAN</name>
<dbReference type="GO" id="GO:0032259">
    <property type="term" value="P:methylation"/>
    <property type="evidence" value="ECO:0007669"/>
    <property type="project" value="UniProtKB-KW"/>
</dbReference>
<feature type="domain" description="Methyltransferase FkbM" evidence="1">
    <location>
        <begin position="57"/>
        <end position="225"/>
    </location>
</feature>
<evidence type="ECO:0000313" key="3">
    <source>
        <dbReference type="Proteomes" id="UP000010367"/>
    </source>
</evidence>
<sequence>MLKSLIKSLVSAAGYQIVAKNVITGLGVDPFCDINKILSDSEYNSHLIRQSIDIIFDIGANIGQTSIKLAKKFPNSEIHCFEPVQKTFEELEANVKPYKNIHPYCLGFGKKKEKKEIYIYSKSVLASCIPKSPVISSRKSCAVATLELETIDDYCHKHQISSIDLLKVDTEGFDFEVIQGAQELIENKRINFIYFEFFYVGNDHSTKLGGRLIDVHNFLVPCGYRPVSFYTDFIHNKHIAGCYNALYMRW</sequence>
<dbReference type="Gene3D" id="3.40.50.150">
    <property type="entry name" value="Vaccinia Virus protein VP39"/>
    <property type="match status" value="1"/>
</dbReference>
<keyword evidence="3" id="KW-1185">Reference proteome</keyword>
<dbReference type="STRING" id="56110.Oscil6304_1670"/>
<dbReference type="OrthoDB" id="423019at2"/>
<evidence type="ECO:0000313" key="2">
    <source>
        <dbReference type="EMBL" id="AFY81364.1"/>
    </source>
</evidence>